<evidence type="ECO:0000313" key="2">
    <source>
        <dbReference type="EMBL" id="KAK4829317.1"/>
    </source>
</evidence>
<dbReference type="PANTHER" id="PTHR33332">
    <property type="entry name" value="REVERSE TRANSCRIPTASE DOMAIN-CONTAINING PROTEIN"/>
    <property type="match status" value="1"/>
</dbReference>
<evidence type="ECO:0000256" key="1">
    <source>
        <dbReference type="SAM" id="MobiDB-lite"/>
    </source>
</evidence>
<protein>
    <submittedName>
        <fullName evidence="2">Uncharacterized protein</fullName>
    </submittedName>
</protein>
<name>A0AAN7NPR2_MYCAM</name>
<dbReference type="AlphaFoldDB" id="A0AAN7NPR2"/>
<evidence type="ECO:0000313" key="3">
    <source>
        <dbReference type="Proteomes" id="UP001333110"/>
    </source>
</evidence>
<comment type="caution">
    <text evidence="2">The sequence shown here is derived from an EMBL/GenBank/DDBJ whole genome shotgun (WGS) entry which is preliminary data.</text>
</comment>
<reference evidence="2 3" key="1">
    <citation type="journal article" date="2023" name="J. Hered.">
        <title>Chromosome-level genome of the wood stork (Mycteria americana) provides insight into avian chromosome evolution.</title>
        <authorList>
            <person name="Flamio R. Jr."/>
            <person name="Ramstad K.M."/>
        </authorList>
    </citation>
    <scope>NUCLEOTIDE SEQUENCE [LARGE SCALE GENOMIC DNA]</scope>
    <source>
        <strain evidence="2">JAX WOST 10</strain>
    </source>
</reference>
<dbReference type="Proteomes" id="UP001333110">
    <property type="component" value="Unassembled WGS sequence"/>
</dbReference>
<organism evidence="2 3">
    <name type="scientific">Mycteria americana</name>
    <name type="common">Wood stork</name>
    <dbReference type="NCBI Taxonomy" id="33587"/>
    <lineage>
        <taxon>Eukaryota</taxon>
        <taxon>Metazoa</taxon>
        <taxon>Chordata</taxon>
        <taxon>Craniata</taxon>
        <taxon>Vertebrata</taxon>
        <taxon>Euteleostomi</taxon>
        <taxon>Archelosauria</taxon>
        <taxon>Archosauria</taxon>
        <taxon>Dinosauria</taxon>
        <taxon>Saurischia</taxon>
        <taxon>Theropoda</taxon>
        <taxon>Coelurosauria</taxon>
        <taxon>Aves</taxon>
        <taxon>Neognathae</taxon>
        <taxon>Neoaves</taxon>
        <taxon>Aequornithes</taxon>
        <taxon>Ciconiiformes</taxon>
        <taxon>Ciconiidae</taxon>
        <taxon>Mycteria</taxon>
    </lineage>
</organism>
<accession>A0AAN7NPR2</accession>
<feature type="compositionally biased region" description="Basic and acidic residues" evidence="1">
    <location>
        <begin position="1"/>
        <end position="12"/>
    </location>
</feature>
<gene>
    <name evidence="2" type="ORF">QYF61_003193</name>
</gene>
<feature type="non-terminal residue" evidence="2">
    <location>
        <position position="347"/>
    </location>
</feature>
<proteinExistence type="predicted"/>
<dbReference type="EMBL" id="JAUNZN010000001">
    <property type="protein sequence ID" value="KAK4829317.1"/>
    <property type="molecule type" value="Genomic_DNA"/>
</dbReference>
<feature type="region of interest" description="Disordered" evidence="1">
    <location>
        <begin position="1"/>
        <end position="28"/>
    </location>
</feature>
<sequence>MIPLSKFEDDTKLGGVADTPEGQGPRLAGEKWADRNLKKFNKGKCKLLNRGRNNPSTSTGWGLTGLDMSSSGKDLGVLLDNKLTTSQQHLMVLPTLPGHCCSLLVSLLSLTIMLYGISTLPMATRDTRTFLAITFSLTLNKKGLILPVNVHRTMTDFEVRMSPHESSLKRRAQVRWCLTGGRRQHRPPHGNGQVLNSEEDILFHKLKHCAFTEEFHTFADVRNHKIAASPRGHSGRIPLFCYEITILLTAGIFEAVKDTGRFCRLPHLCPNGPFFFHNQLKRLNTKRRQTVTPAPSIMEMKPSPGCQIDGDLIIAFSILQRNHCYIQKASTSLHVGEVVLLEWAVTQ</sequence>
<keyword evidence="3" id="KW-1185">Reference proteome</keyword>